<dbReference type="KEGG" id="sdn:Sden_3721"/>
<proteinExistence type="predicted"/>
<dbReference type="EMBL" id="CP000302">
    <property type="protein sequence ID" value="ABE56994.1"/>
    <property type="molecule type" value="Genomic_DNA"/>
</dbReference>
<dbReference type="GO" id="GO:0003677">
    <property type="term" value="F:DNA binding"/>
    <property type="evidence" value="ECO:0007669"/>
    <property type="project" value="InterPro"/>
</dbReference>
<dbReference type="eggNOG" id="COG1813">
    <property type="taxonomic scope" value="Bacteria"/>
</dbReference>
<dbReference type="Proteomes" id="UP000001982">
    <property type="component" value="Chromosome"/>
</dbReference>
<accession>Q12HT2</accession>
<dbReference type="AlphaFoldDB" id="Q12HT2"/>
<dbReference type="Pfam" id="PF01381">
    <property type="entry name" value="HTH_3"/>
    <property type="match status" value="1"/>
</dbReference>
<evidence type="ECO:0000313" key="2">
    <source>
        <dbReference type="EMBL" id="ABE56994.1"/>
    </source>
</evidence>
<dbReference type="InterPro" id="IPR001387">
    <property type="entry name" value="Cro/C1-type_HTH"/>
</dbReference>
<reference evidence="2 3" key="1">
    <citation type="submission" date="2006-03" db="EMBL/GenBank/DDBJ databases">
        <title>Complete sequence of Shewanella denitrificans OS217.</title>
        <authorList>
            <consortium name="US DOE Joint Genome Institute"/>
            <person name="Copeland A."/>
            <person name="Lucas S."/>
            <person name="Lapidus A."/>
            <person name="Barry K."/>
            <person name="Detter J.C."/>
            <person name="Glavina del Rio T."/>
            <person name="Hammon N."/>
            <person name="Israni S."/>
            <person name="Dalin E."/>
            <person name="Tice H."/>
            <person name="Pitluck S."/>
            <person name="Brettin T."/>
            <person name="Bruce D."/>
            <person name="Han C."/>
            <person name="Tapia R."/>
            <person name="Gilna P."/>
            <person name="Kiss H."/>
            <person name="Schmutz J."/>
            <person name="Larimer F."/>
            <person name="Land M."/>
            <person name="Hauser L."/>
            <person name="Kyrpides N."/>
            <person name="Lykidis A."/>
            <person name="Richardson P."/>
        </authorList>
    </citation>
    <scope>NUCLEOTIDE SEQUENCE [LARGE SCALE GENOMIC DNA]</scope>
    <source>
        <strain evidence="3">OS217 / ATCC BAA-1090 / DSM 15013</strain>
    </source>
</reference>
<gene>
    <name evidence="2" type="ordered locus">Sden_3721</name>
</gene>
<keyword evidence="3" id="KW-1185">Reference proteome</keyword>
<dbReference type="SMART" id="SM00530">
    <property type="entry name" value="HTH_XRE"/>
    <property type="match status" value="1"/>
</dbReference>
<dbReference type="CDD" id="cd00093">
    <property type="entry name" value="HTH_XRE"/>
    <property type="match status" value="1"/>
</dbReference>
<dbReference type="InterPro" id="IPR010982">
    <property type="entry name" value="Lambda_DNA-bd_dom_sf"/>
</dbReference>
<dbReference type="RefSeq" id="WP_011498132.1">
    <property type="nucleotide sequence ID" value="NC_007954.1"/>
</dbReference>
<protein>
    <submittedName>
        <fullName evidence="2">Transciptional regulator</fullName>
    </submittedName>
</protein>
<feature type="domain" description="HTH cro/C1-type" evidence="1">
    <location>
        <begin position="3"/>
        <end position="56"/>
    </location>
</feature>
<organism evidence="2 3">
    <name type="scientific">Shewanella denitrificans (strain OS217 / ATCC BAA-1090 / DSM 15013)</name>
    <dbReference type="NCBI Taxonomy" id="318161"/>
    <lineage>
        <taxon>Bacteria</taxon>
        <taxon>Pseudomonadati</taxon>
        <taxon>Pseudomonadota</taxon>
        <taxon>Gammaproteobacteria</taxon>
        <taxon>Alteromonadales</taxon>
        <taxon>Shewanellaceae</taxon>
        <taxon>Shewanella</taxon>
    </lineage>
</organism>
<evidence type="ECO:0000259" key="1">
    <source>
        <dbReference type="PROSITE" id="PS50943"/>
    </source>
</evidence>
<dbReference type="SUPFAM" id="SSF47413">
    <property type="entry name" value="lambda repressor-like DNA-binding domains"/>
    <property type="match status" value="1"/>
</dbReference>
<dbReference type="Gene3D" id="1.10.260.40">
    <property type="entry name" value="lambda repressor-like DNA-binding domains"/>
    <property type="match status" value="1"/>
</dbReference>
<dbReference type="OrthoDB" id="21915at2"/>
<dbReference type="PROSITE" id="PS50943">
    <property type="entry name" value="HTH_CROC1"/>
    <property type="match status" value="1"/>
</dbReference>
<dbReference type="HOGENOM" id="CLU_2261906_0_0_6"/>
<sequence length="103" mass="11940">MIVRRLRDKKNWSQEQLATVSGLSLRTIQRVEAGNNASMETLKSLASVFDVDISILTEEITVIDKNSASWKSEPWIVRFFLLDVKRRTHRGRSKFCVRLSLNF</sequence>
<dbReference type="STRING" id="318161.Sden_3721"/>
<name>Q12HT2_SHEDO</name>
<evidence type="ECO:0000313" key="3">
    <source>
        <dbReference type="Proteomes" id="UP000001982"/>
    </source>
</evidence>